<dbReference type="Pfam" id="PF06951">
    <property type="entry name" value="PLA2G12"/>
    <property type="match status" value="1"/>
</dbReference>
<dbReference type="SUPFAM" id="SSF48619">
    <property type="entry name" value="Phospholipase A2, PLA2"/>
    <property type="match status" value="1"/>
</dbReference>
<dbReference type="InterPro" id="IPR010711">
    <property type="entry name" value="PLA2G12"/>
</dbReference>
<dbReference type="PANTHER" id="PTHR12824">
    <property type="entry name" value="GROUP XII SECRETORY PHOSPHOLIPASE A2 FAMILY MEMBER"/>
    <property type="match status" value="1"/>
</dbReference>
<dbReference type="GO" id="GO:0006644">
    <property type="term" value="P:phospholipid metabolic process"/>
    <property type="evidence" value="ECO:0007669"/>
    <property type="project" value="InterPro"/>
</dbReference>
<dbReference type="GO" id="GO:0016042">
    <property type="term" value="P:lipid catabolic process"/>
    <property type="evidence" value="ECO:0007669"/>
    <property type="project" value="InterPro"/>
</dbReference>
<dbReference type="GO" id="GO:0005576">
    <property type="term" value="C:extracellular region"/>
    <property type="evidence" value="ECO:0007669"/>
    <property type="project" value="InterPro"/>
</dbReference>
<name>A0A7R9GYG4_TIMCR</name>
<evidence type="ECO:0000313" key="1">
    <source>
        <dbReference type="EMBL" id="CAD7402094.1"/>
    </source>
</evidence>
<dbReference type="EMBL" id="OC318458">
    <property type="protein sequence ID" value="CAD7402094.1"/>
    <property type="molecule type" value="Genomic_DNA"/>
</dbReference>
<dbReference type="GO" id="GO:0050482">
    <property type="term" value="P:arachidonate secretion"/>
    <property type="evidence" value="ECO:0007669"/>
    <property type="project" value="InterPro"/>
</dbReference>
<organism evidence="1">
    <name type="scientific">Timema cristinae</name>
    <name type="common">Walking stick</name>
    <dbReference type="NCBI Taxonomy" id="61476"/>
    <lineage>
        <taxon>Eukaryota</taxon>
        <taxon>Metazoa</taxon>
        <taxon>Ecdysozoa</taxon>
        <taxon>Arthropoda</taxon>
        <taxon>Hexapoda</taxon>
        <taxon>Insecta</taxon>
        <taxon>Pterygota</taxon>
        <taxon>Neoptera</taxon>
        <taxon>Polyneoptera</taxon>
        <taxon>Phasmatodea</taxon>
        <taxon>Timematodea</taxon>
        <taxon>Timematoidea</taxon>
        <taxon>Timematidae</taxon>
        <taxon>Timema</taxon>
    </lineage>
</organism>
<proteinExistence type="predicted"/>
<reference evidence="1" key="1">
    <citation type="submission" date="2020-11" db="EMBL/GenBank/DDBJ databases">
        <authorList>
            <person name="Tran Van P."/>
        </authorList>
    </citation>
    <scope>NUCLEOTIDE SEQUENCE</scope>
</reference>
<dbReference type="GO" id="GO:0005509">
    <property type="term" value="F:calcium ion binding"/>
    <property type="evidence" value="ECO:0007669"/>
    <property type="project" value="InterPro"/>
</dbReference>
<dbReference type="AlphaFoldDB" id="A0A7R9GYG4"/>
<accession>A0A7R9GYG4</accession>
<gene>
    <name evidence="1" type="ORF">TCEB3V08_LOCUS6309</name>
</gene>
<sequence>MRRYDDVGHIKDYEIILSGLMGVSSATRFISYGDRLKMGVPRSAADVVRKGEIVGLLSLNLRRPGRGDRLYASGATRDGILLYIRDYFLEGGTDEQRNAYHGGPILVSIYRRRVKLILEMLFSEAYLILRRRGTTVQLQIVGLGWEFGVNPGINEAPYRSYVRGHLLATSYALEGNSWLGNEFWDGHFRLTEDSAAASLTFFSQLLVGRCRSSYAWSGYGSGIINNLKDAVLAAEHVFKDVLDNVVIVARKFKDFHDVFDAAISSEQLPMGEMTKCCDEHDICYDTCNQAKEHCDYEFKNCLYKICEKYEKTVGETVVKTCKAAAKMLFTGTITLGCKSYLDSQKQACYCTPNKKKFSYPGGEL</sequence>
<protein>
    <submittedName>
        <fullName evidence="1">Uncharacterized protein</fullName>
    </submittedName>
</protein>
<dbReference type="Gene3D" id="1.20.90.10">
    <property type="entry name" value="Phospholipase A2 domain"/>
    <property type="match status" value="1"/>
</dbReference>
<dbReference type="PANTHER" id="PTHR12824:SF8">
    <property type="entry name" value="GXIVSPLA2, ISOFORM A"/>
    <property type="match status" value="1"/>
</dbReference>
<dbReference type="GO" id="GO:0004623">
    <property type="term" value="F:phospholipase A2 activity"/>
    <property type="evidence" value="ECO:0007669"/>
    <property type="project" value="InterPro"/>
</dbReference>
<dbReference type="InterPro" id="IPR036444">
    <property type="entry name" value="PLipase_A2_dom_sf"/>
</dbReference>